<dbReference type="Proteomes" id="UP001152795">
    <property type="component" value="Unassembled WGS sequence"/>
</dbReference>
<keyword evidence="7" id="KW-1185">Reference proteome</keyword>
<dbReference type="InterPro" id="IPR006612">
    <property type="entry name" value="THAP_Znf"/>
</dbReference>
<reference evidence="6" key="1">
    <citation type="submission" date="2020-04" db="EMBL/GenBank/DDBJ databases">
        <authorList>
            <person name="Alioto T."/>
            <person name="Alioto T."/>
            <person name="Gomez Garrido J."/>
        </authorList>
    </citation>
    <scope>NUCLEOTIDE SEQUENCE</scope>
    <source>
        <strain evidence="6">A484AB</strain>
    </source>
</reference>
<dbReference type="SMART" id="SM00980">
    <property type="entry name" value="THAP"/>
    <property type="match status" value="1"/>
</dbReference>
<dbReference type="SUPFAM" id="SSF57716">
    <property type="entry name" value="Glucocorticoid receptor-like (DNA-binding domain)"/>
    <property type="match status" value="1"/>
</dbReference>
<accession>A0A6S7G0E7</accession>
<dbReference type="Pfam" id="PF05485">
    <property type="entry name" value="THAP"/>
    <property type="match status" value="1"/>
</dbReference>
<feature type="region of interest" description="Disordered" evidence="5">
    <location>
        <begin position="105"/>
        <end position="136"/>
    </location>
</feature>
<evidence type="ECO:0000313" key="7">
    <source>
        <dbReference type="Proteomes" id="UP001152795"/>
    </source>
</evidence>
<evidence type="ECO:0000256" key="4">
    <source>
        <dbReference type="ARBA" id="ARBA00023125"/>
    </source>
</evidence>
<evidence type="ECO:0000256" key="5">
    <source>
        <dbReference type="SAM" id="MobiDB-lite"/>
    </source>
</evidence>
<feature type="compositionally biased region" description="Basic and acidic residues" evidence="5">
    <location>
        <begin position="120"/>
        <end position="134"/>
    </location>
</feature>
<evidence type="ECO:0000256" key="3">
    <source>
        <dbReference type="ARBA" id="ARBA00022833"/>
    </source>
</evidence>
<dbReference type="Gene3D" id="6.20.210.20">
    <property type="entry name" value="THAP domain"/>
    <property type="match status" value="1"/>
</dbReference>
<dbReference type="PANTHER" id="PTHR31751:SF42">
    <property type="entry name" value="PROTEIN CBG10204"/>
    <property type="match status" value="1"/>
</dbReference>
<dbReference type="GO" id="GO:0008270">
    <property type="term" value="F:zinc ion binding"/>
    <property type="evidence" value="ECO:0007669"/>
    <property type="project" value="UniProtKB-KW"/>
</dbReference>
<dbReference type="AlphaFoldDB" id="A0A6S7G0E7"/>
<keyword evidence="2" id="KW-0863">Zinc-finger</keyword>
<sequence length="506" mass="56501">MYCPVYGCNSNSQLKTNENVNFFRFPSGKTPEQKSRRAAWVEFCKRKAFKPSPYTRICSLHFAEEAYEPSHSPQFLASIGYTEITSLRLKPNALPTLDKPTISVSVSNVSASSQSKRTRRQTERRQRQKADLTKSQELNTTVSVNAALTSLEAELTLNIEELPSASYMTSLETFDQSKINTITNPQLTKPTLTDEEEVESEQDEDGGNLTDDDDYISEAVSTESDSMTEEESGAVEYVLSQGKPPQKQMKFLVFEESIMQAFGTCIQCGSRCTVTLKHTTGSLCSISVSCTNFMAHSFVWSTGPICNNLPVFNLLLASGILSTGLESTKVLRLFSALNIPNIKYRELSNLMKYYVIPAVYRVCGREQSSRLEDIRGKSITVASDMRVDSPGHSGLFGSGSTLDLSRNLVLDTQIIKSTEVKIPNAMELESLKRQIAYLEKNKVKIDKLVVEEGASINPKRSLNQSKEAEESAYMRNCEKQQLIDQLDPLIYYHGISKGVMKPPHEQ</sequence>
<feature type="compositionally biased region" description="Low complexity" evidence="5">
    <location>
        <begin position="105"/>
        <end position="115"/>
    </location>
</feature>
<evidence type="ECO:0000313" key="6">
    <source>
        <dbReference type="EMBL" id="CAB3979750.1"/>
    </source>
</evidence>
<organism evidence="6 7">
    <name type="scientific">Paramuricea clavata</name>
    <name type="common">Red gorgonian</name>
    <name type="synonym">Violescent sea-whip</name>
    <dbReference type="NCBI Taxonomy" id="317549"/>
    <lineage>
        <taxon>Eukaryota</taxon>
        <taxon>Metazoa</taxon>
        <taxon>Cnidaria</taxon>
        <taxon>Anthozoa</taxon>
        <taxon>Octocorallia</taxon>
        <taxon>Malacalcyonacea</taxon>
        <taxon>Plexauridae</taxon>
        <taxon>Paramuricea</taxon>
    </lineage>
</organism>
<dbReference type="GO" id="GO:0003677">
    <property type="term" value="F:DNA binding"/>
    <property type="evidence" value="ECO:0007669"/>
    <property type="project" value="UniProtKB-UniRule"/>
</dbReference>
<protein>
    <submittedName>
        <fullName evidence="6">Uncharacterized protein</fullName>
    </submittedName>
</protein>
<keyword evidence="1" id="KW-0479">Metal-binding</keyword>
<dbReference type="EMBL" id="CACRXK020000224">
    <property type="protein sequence ID" value="CAB3979750.1"/>
    <property type="molecule type" value="Genomic_DNA"/>
</dbReference>
<keyword evidence="3" id="KW-0862">Zinc</keyword>
<evidence type="ECO:0000256" key="1">
    <source>
        <dbReference type="ARBA" id="ARBA00022723"/>
    </source>
</evidence>
<keyword evidence="4" id="KW-0238">DNA-binding</keyword>
<evidence type="ECO:0000256" key="2">
    <source>
        <dbReference type="ARBA" id="ARBA00022771"/>
    </source>
</evidence>
<proteinExistence type="predicted"/>
<feature type="compositionally biased region" description="Acidic residues" evidence="5">
    <location>
        <begin position="193"/>
        <end position="214"/>
    </location>
</feature>
<name>A0A6S7G0E7_PARCT</name>
<comment type="caution">
    <text evidence="6">The sequence shown here is derived from an EMBL/GenBank/DDBJ whole genome shotgun (WGS) entry which is preliminary data.</text>
</comment>
<dbReference type="PANTHER" id="PTHR31751">
    <property type="entry name" value="SI:CH211-108C17.2-RELATED-RELATED"/>
    <property type="match status" value="1"/>
</dbReference>
<feature type="region of interest" description="Disordered" evidence="5">
    <location>
        <begin position="185"/>
        <end position="214"/>
    </location>
</feature>
<gene>
    <name evidence="6" type="ORF">PACLA_8A031582</name>
</gene>
<dbReference type="OrthoDB" id="5982876at2759"/>
<dbReference type="SMART" id="SM00692">
    <property type="entry name" value="DM3"/>
    <property type="match status" value="1"/>
</dbReference>
<dbReference type="InterPro" id="IPR038441">
    <property type="entry name" value="THAP_Znf_sf"/>
</dbReference>
<dbReference type="PROSITE" id="PS50950">
    <property type="entry name" value="ZF_THAP"/>
    <property type="match status" value="1"/>
</dbReference>